<dbReference type="EMBL" id="PXYH01000005">
    <property type="protein sequence ID" value="PSJ45454.1"/>
    <property type="molecule type" value="Genomic_DNA"/>
</dbReference>
<keyword evidence="4" id="KW-1185">Reference proteome</keyword>
<evidence type="ECO:0000256" key="1">
    <source>
        <dbReference type="SAM" id="MobiDB-lite"/>
    </source>
</evidence>
<accession>A0A2P7R5H4</accession>
<feature type="region of interest" description="Disordered" evidence="1">
    <location>
        <begin position="39"/>
        <end position="108"/>
    </location>
</feature>
<dbReference type="Proteomes" id="UP000242181">
    <property type="component" value="Unassembled WGS sequence"/>
</dbReference>
<protein>
    <recommendedName>
        <fullName evidence="5">DUF2339 domain-containing protein</fullName>
    </recommendedName>
</protein>
<feature type="chain" id="PRO_5015172106" description="DUF2339 domain-containing protein" evidence="2">
    <location>
        <begin position="20"/>
        <end position="108"/>
    </location>
</feature>
<comment type="caution">
    <text evidence="3">The sequence shown here is derived from an EMBL/GenBank/DDBJ whole genome shotgun (WGS) entry which is preliminary data.</text>
</comment>
<keyword evidence="2" id="KW-0732">Signal</keyword>
<feature type="compositionally biased region" description="Basic and acidic residues" evidence="1">
    <location>
        <begin position="46"/>
        <end position="66"/>
    </location>
</feature>
<evidence type="ECO:0008006" key="5">
    <source>
        <dbReference type="Google" id="ProtNLM"/>
    </source>
</evidence>
<evidence type="ECO:0000313" key="3">
    <source>
        <dbReference type="EMBL" id="PSJ45454.1"/>
    </source>
</evidence>
<dbReference type="RefSeq" id="WP_106452659.1">
    <property type="nucleotide sequence ID" value="NZ_PXYH01000005.1"/>
</dbReference>
<organism evidence="3 4">
    <name type="scientific">Zobellella taiwanensis</name>
    <dbReference type="NCBI Taxonomy" id="347535"/>
    <lineage>
        <taxon>Bacteria</taxon>
        <taxon>Pseudomonadati</taxon>
        <taxon>Pseudomonadota</taxon>
        <taxon>Gammaproteobacteria</taxon>
        <taxon>Aeromonadales</taxon>
        <taxon>Aeromonadaceae</taxon>
        <taxon>Zobellella</taxon>
    </lineage>
</organism>
<dbReference type="OrthoDB" id="5600926at2"/>
<dbReference type="AlphaFoldDB" id="A0A2P7R5H4"/>
<evidence type="ECO:0000313" key="4">
    <source>
        <dbReference type="Proteomes" id="UP000242181"/>
    </source>
</evidence>
<gene>
    <name evidence="3" type="ORF">C7I36_05125</name>
</gene>
<name>A0A2P7R5H4_9GAMM</name>
<proteinExistence type="predicted"/>
<sequence>MKPAPLLLLLSVLAAPALAEGLLNRAVGFGRELLDETRKLAPGVQYDKRHETPAPVTRPDDGRDAPALEPALEPASTPGAAVLTPPSQPAPATPQSNQGWFVEEDHLK</sequence>
<evidence type="ECO:0000256" key="2">
    <source>
        <dbReference type="SAM" id="SignalP"/>
    </source>
</evidence>
<reference evidence="3 4" key="1">
    <citation type="submission" date="2018-03" db="EMBL/GenBank/DDBJ databases">
        <title>The draft genome of Zobellella taiwanensis JCM 13381.</title>
        <authorList>
            <person name="Liu L."/>
            <person name="Li L."/>
            <person name="Wang T."/>
            <person name="Zhang X."/>
            <person name="Liang L."/>
        </authorList>
    </citation>
    <scope>NUCLEOTIDE SEQUENCE [LARGE SCALE GENOMIC DNA]</scope>
    <source>
        <strain evidence="3 4">JCM 13381</strain>
    </source>
</reference>
<feature type="signal peptide" evidence="2">
    <location>
        <begin position="1"/>
        <end position="19"/>
    </location>
</feature>